<sequence>MKCKKKALDMISLSAFGATSDDKTLTMMESDPKFFWDWTVYNNAASGNTKAGLLDKAVEMLKKSEELITGEKSNRAYEFLITLYAKFGKKDDVLRLWELTKKNHKIYNKGYICDDFDYRL</sequence>
<proteinExistence type="predicted"/>
<gene>
    <name evidence="1" type="ORF">Pint_36294</name>
</gene>
<evidence type="ECO:0000313" key="2">
    <source>
        <dbReference type="Proteomes" id="UP001163603"/>
    </source>
</evidence>
<organism evidence="1 2">
    <name type="scientific">Pistacia integerrima</name>
    <dbReference type="NCBI Taxonomy" id="434235"/>
    <lineage>
        <taxon>Eukaryota</taxon>
        <taxon>Viridiplantae</taxon>
        <taxon>Streptophyta</taxon>
        <taxon>Embryophyta</taxon>
        <taxon>Tracheophyta</taxon>
        <taxon>Spermatophyta</taxon>
        <taxon>Magnoliopsida</taxon>
        <taxon>eudicotyledons</taxon>
        <taxon>Gunneridae</taxon>
        <taxon>Pentapetalae</taxon>
        <taxon>rosids</taxon>
        <taxon>malvids</taxon>
        <taxon>Sapindales</taxon>
        <taxon>Anacardiaceae</taxon>
        <taxon>Pistacia</taxon>
    </lineage>
</organism>
<evidence type="ECO:0000313" key="1">
    <source>
        <dbReference type="EMBL" id="KAJ0027703.1"/>
    </source>
</evidence>
<dbReference type="Proteomes" id="UP001163603">
    <property type="component" value="Chromosome 9"/>
</dbReference>
<keyword evidence="2" id="KW-1185">Reference proteome</keyword>
<reference evidence="2" key="1">
    <citation type="journal article" date="2023" name="G3 (Bethesda)">
        <title>Genome assembly and association tests identify interacting loci associated with vigor, precocity, and sex in interspecific pistachio rootstocks.</title>
        <authorList>
            <person name="Palmer W."/>
            <person name="Jacygrad E."/>
            <person name="Sagayaradj S."/>
            <person name="Cavanaugh K."/>
            <person name="Han R."/>
            <person name="Bertier L."/>
            <person name="Beede B."/>
            <person name="Kafkas S."/>
            <person name="Golino D."/>
            <person name="Preece J."/>
            <person name="Michelmore R."/>
        </authorList>
    </citation>
    <scope>NUCLEOTIDE SEQUENCE [LARGE SCALE GENOMIC DNA]</scope>
</reference>
<comment type="caution">
    <text evidence="1">The sequence shown here is derived from an EMBL/GenBank/DDBJ whole genome shotgun (WGS) entry which is preliminary data.</text>
</comment>
<name>A0ACC0Y0N9_9ROSI</name>
<protein>
    <submittedName>
        <fullName evidence="1">Uncharacterized protein</fullName>
    </submittedName>
</protein>
<dbReference type="EMBL" id="CM047744">
    <property type="protein sequence ID" value="KAJ0027703.1"/>
    <property type="molecule type" value="Genomic_DNA"/>
</dbReference>
<accession>A0ACC0Y0N9</accession>